<feature type="transmembrane region" description="Helical" evidence="1">
    <location>
        <begin position="12"/>
        <end position="29"/>
    </location>
</feature>
<keyword evidence="1" id="KW-0472">Membrane</keyword>
<reference evidence="2" key="1">
    <citation type="submission" date="2021-06" db="EMBL/GenBank/DDBJ databases">
        <title>Parelaphostrongylus tenuis whole genome reference sequence.</title>
        <authorList>
            <person name="Garwood T.J."/>
            <person name="Larsen P.A."/>
            <person name="Fountain-Jones N.M."/>
            <person name="Garbe J.R."/>
            <person name="Macchietto M.G."/>
            <person name="Kania S.A."/>
            <person name="Gerhold R.W."/>
            <person name="Richards J.E."/>
            <person name="Wolf T.M."/>
        </authorList>
    </citation>
    <scope>NUCLEOTIDE SEQUENCE</scope>
    <source>
        <strain evidence="2">MNPRO001-30</strain>
        <tissue evidence="2">Meninges</tissue>
    </source>
</reference>
<accession>A0AAD5MSK4</accession>
<keyword evidence="1" id="KW-0812">Transmembrane</keyword>
<evidence type="ECO:0000313" key="2">
    <source>
        <dbReference type="EMBL" id="KAJ1361053.1"/>
    </source>
</evidence>
<evidence type="ECO:0000256" key="1">
    <source>
        <dbReference type="SAM" id="Phobius"/>
    </source>
</evidence>
<evidence type="ECO:0000313" key="3">
    <source>
        <dbReference type="Proteomes" id="UP001196413"/>
    </source>
</evidence>
<dbReference type="AlphaFoldDB" id="A0AAD5MSK4"/>
<protein>
    <submittedName>
        <fullName evidence="2">Uncharacterized protein</fullName>
    </submittedName>
</protein>
<gene>
    <name evidence="2" type="ORF">KIN20_020222</name>
</gene>
<dbReference type="EMBL" id="JAHQIW010004100">
    <property type="protein sequence ID" value="KAJ1361053.1"/>
    <property type="molecule type" value="Genomic_DNA"/>
</dbReference>
<dbReference type="Proteomes" id="UP001196413">
    <property type="component" value="Unassembled WGS sequence"/>
</dbReference>
<comment type="caution">
    <text evidence="2">The sequence shown here is derived from an EMBL/GenBank/DDBJ whole genome shotgun (WGS) entry which is preliminary data.</text>
</comment>
<organism evidence="2 3">
    <name type="scientific">Parelaphostrongylus tenuis</name>
    <name type="common">Meningeal worm</name>
    <dbReference type="NCBI Taxonomy" id="148309"/>
    <lineage>
        <taxon>Eukaryota</taxon>
        <taxon>Metazoa</taxon>
        <taxon>Ecdysozoa</taxon>
        <taxon>Nematoda</taxon>
        <taxon>Chromadorea</taxon>
        <taxon>Rhabditida</taxon>
        <taxon>Rhabditina</taxon>
        <taxon>Rhabditomorpha</taxon>
        <taxon>Strongyloidea</taxon>
        <taxon>Metastrongylidae</taxon>
        <taxon>Parelaphostrongylus</taxon>
    </lineage>
</organism>
<feature type="transmembrane region" description="Helical" evidence="1">
    <location>
        <begin position="49"/>
        <end position="66"/>
    </location>
</feature>
<keyword evidence="1" id="KW-1133">Transmembrane helix</keyword>
<proteinExistence type="predicted"/>
<name>A0AAD5MSK4_PARTN</name>
<sequence length="80" mass="9031">MEMNTLTNTSRFSISALNISLITIVTAFGCEVMPPNEINYEAMKCKETTVLTIPAMMTCSGTLHLLKRDSYYDKLRLYGE</sequence>
<keyword evidence="3" id="KW-1185">Reference proteome</keyword>